<dbReference type="RefSeq" id="WP_074649453.1">
    <property type="nucleotide sequence ID" value="NZ_FOIL01000020.1"/>
</dbReference>
<comment type="subcellular location">
    <subcellularLocation>
        <location evidence="1">Cell membrane</location>
        <topology evidence="1">Multi-pass membrane protein</topology>
    </subcellularLocation>
</comment>
<feature type="transmembrane region" description="Helical" evidence="6">
    <location>
        <begin position="349"/>
        <end position="368"/>
    </location>
</feature>
<evidence type="ECO:0000313" key="9">
    <source>
        <dbReference type="Proteomes" id="UP000199820"/>
    </source>
</evidence>
<evidence type="ECO:0000256" key="3">
    <source>
        <dbReference type="ARBA" id="ARBA00022692"/>
    </source>
</evidence>
<accession>A0A1I0ERA9</accession>
<keyword evidence="5 6" id="KW-0472">Membrane</keyword>
<proteinExistence type="predicted"/>
<keyword evidence="9" id="KW-1185">Reference proteome</keyword>
<dbReference type="PANTHER" id="PTHR30287">
    <property type="entry name" value="MEMBRANE COMPONENT OF PREDICTED ABC SUPERFAMILY METABOLITE UPTAKE TRANSPORTER"/>
    <property type="match status" value="1"/>
</dbReference>
<evidence type="ECO:0000313" key="8">
    <source>
        <dbReference type="EMBL" id="SET47347.1"/>
    </source>
</evidence>
<gene>
    <name evidence="8" type="ORF">SAMN04487771_10208</name>
</gene>
<feature type="transmembrane region" description="Helical" evidence="6">
    <location>
        <begin position="423"/>
        <end position="442"/>
    </location>
</feature>
<dbReference type="GO" id="GO:0005886">
    <property type="term" value="C:plasma membrane"/>
    <property type="evidence" value="ECO:0007669"/>
    <property type="project" value="UniProtKB-SubCell"/>
</dbReference>
<sequence>MLFRKMLRDFRGHAGQFLSIIILTFIAMSFFSGVASEVEGVEAARTRFESEAELGNGWIFGDDFTSGDLGKLNEIHGISNAQGRRYEEIHGSDDTLLYLYFQHADLINRPLVLEGEAYDPEDSEGIWLSARFAAEQGIHVGDDYSVSAEGKELRLRVKGLIWQPEYEYYKNEVDLEPDYHDTGYAFASMKVLSEETAFNQIVFRSDAEKVSMLEKDIRSVLGDRYNVLLDRSGITNLTMLDDEIRQHRMMSVMFPAFFAVIAILTTVATMSRIVDRQRTQIGTMKALGLKERKIYMHYLGYGLVPSLIGTLLGLIVGPVSLSPDLFAMKFYMDSSTEYMLPEFPLVIPWYFPVFGALMVLACVTATWLSCRKILAIRPAQALRPAQPKSAKKMLLERMYFWKKLSFTTRYNLRDVSRNKVRTLFGIAGTFSCMALLLCAFASRADFKGAIEDLYVKKLMNNSAMITLEKDTDIRESERLRDKVNGELVMSDTVELRTSESADRRTFHMNVYEDGRICNVLDLDFRTSKIGSEDFTLTYKAAESLGVSVGDTVEWHIYGSAGWKTSRVTAITRAPFEQGIVAGRKAVEAAGYSFTPTRLLTQEDVTEALKAESPYIADVTTREGLSSALDHYMELVNMVMAFMLVFALLLVFVVLYSLGLLSFEEREKEIATLKVLGLSSRSLGRLMLQQNIYVALIGALLGIPLGKMMLSALVNSLGDSMDIPTKCSPGYIFLAFAITFTVSVMINQLFSGRIRKLNLVEEIKAAE</sequence>
<name>A0A1I0ERA9_9FIRM</name>
<keyword evidence="3 6" id="KW-0812">Transmembrane</keyword>
<feature type="transmembrane region" description="Helical" evidence="6">
    <location>
        <begin position="729"/>
        <end position="749"/>
    </location>
</feature>
<organism evidence="8 9">
    <name type="scientific">[Clostridium] aminophilum</name>
    <dbReference type="NCBI Taxonomy" id="1526"/>
    <lineage>
        <taxon>Bacteria</taxon>
        <taxon>Bacillati</taxon>
        <taxon>Bacillota</taxon>
        <taxon>Clostridia</taxon>
        <taxon>Lachnospirales</taxon>
        <taxon>Lachnospiraceae</taxon>
    </lineage>
</organism>
<feature type="transmembrane region" description="Helical" evidence="6">
    <location>
        <begin position="690"/>
        <end position="709"/>
    </location>
</feature>
<evidence type="ECO:0000256" key="4">
    <source>
        <dbReference type="ARBA" id="ARBA00022989"/>
    </source>
</evidence>
<feature type="transmembrane region" description="Helical" evidence="6">
    <location>
        <begin position="252"/>
        <end position="274"/>
    </location>
</feature>
<feature type="transmembrane region" description="Helical" evidence="6">
    <location>
        <begin position="295"/>
        <end position="316"/>
    </location>
</feature>
<dbReference type="EMBL" id="FOIL01000020">
    <property type="protein sequence ID" value="SET47347.1"/>
    <property type="molecule type" value="Genomic_DNA"/>
</dbReference>
<evidence type="ECO:0000256" key="6">
    <source>
        <dbReference type="SAM" id="Phobius"/>
    </source>
</evidence>
<dbReference type="OrthoDB" id="5137249at2"/>
<protein>
    <submittedName>
        <fullName evidence="8">Putative ABC transport system permease protein</fullName>
    </submittedName>
</protein>
<dbReference type="InterPro" id="IPR038766">
    <property type="entry name" value="Membrane_comp_ABC_pdt"/>
</dbReference>
<dbReference type="Pfam" id="PF02687">
    <property type="entry name" value="FtsX"/>
    <property type="match status" value="2"/>
</dbReference>
<dbReference type="InterPro" id="IPR003838">
    <property type="entry name" value="ABC3_permease_C"/>
</dbReference>
<keyword evidence="4 6" id="KW-1133">Transmembrane helix</keyword>
<feature type="transmembrane region" description="Helical" evidence="6">
    <location>
        <begin position="634"/>
        <end position="657"/>
    </location>
</feature>
<evidence type="ECO:0000259" key="7">
    <source>
        <dbReference type="Pfam" id="PF02687"/>
    </source>
</evidence>
<dbReference type="PANTHER" id="PTHR30287:SF1">
    <property type="entry name" value="INNER MEMBRANE PROTEIN"/>
    <property type="match status" value="1"/>
</dbReference>
<feature type="domain" description="ABC3 transporter permease C-terminal" evidence="7">
    <location>
        <begin position="641"/>
        <end position="757"/>
    </location>
</feature>
<reference evidence="8 9" key="1">
    <citation type="submission" date="2016-10" db="EMBL/GenBank/DDBJ databases">
        <authorList>
            <person name="de Groot N.N."/>
        </authorList>
    </citation>
    <scope>NUCLEOTIDE SEQUENCE [LARGE SCALE GENOMIC DNA]</scope>
    <source>
        <strain evidence="8 9">KH1P1</strain>
    </source>
</reference>
<evidence type="ECO:0000256" key="5">
    <source>
        <dbReference type="ARBA" id="ARBA00023136"/>
    </source>
</evidence>
<feature type="domain" description="ABC3 transporter permease C-terminal" evidence="7">
    <location>
        <begin position="253"/>
        <end position="376"/>
    </location>
</feature>
<keyword evidence="2" id="KW-1003">Cell membrane</keyword>
<evidence type="ECO:0000256" key="2">
    <source>
        <dbReference type="ARBA" id="ARBA00022475"/>
    </source>
</evidence>
<evidence type="ECO:0000256" key="1">
    <source>
        <dbReference type="ARBA" id="ARBA00004651"/>
    </source>
</evidence>
<dbReference type="AlphaFoldDB" id="A0A1I0ERA9"/>
<dbReference type="Proteomes" id="UP000199820">
    <property type="component" value="Unassembled WGS sequence"/>
</dbReference>